<evidence type="ECO:0000256" key="1">
    <source>
        <dbReference type="SAM" id="MobiDB-lite"/>
    </source>
</evidence>
<name>A0A8J2MGW5_9BILA</name>
<feature type="compositionally biased region" description="Polar residues" evidence="1">
    <location>
        <begin position="93"/>
        <end position="104"/>
    </location>
</feature>
<evidence type="ECO:0000313" key="3">
    <source>
        <dbReference type="Proteomes" id="UP000746747"/>
    </source>
</evidence>
<comment type="caution">
    <text evidence="2">The sequence shown here is derived from an EMBL/GenBank/DDBJ whole genome shotgun (WGS) entry which is preliminary data.</text>
</comment>
<dbReference type="Proteomes" id="UP000746747">
    <property type="component" value="Unassembled WGS sequence"/>
</dbReference>
<keyword evidence="3" id="KW-1185">Reference proteome</keyword>
<dbReference type="OrthoDB" id="5981530at2759"/>
<accession>A0A8J2MGW5</accession>
<feature type="compositionally biased region" description="Polar residues" evidence="1">
    <location>
        <begin position="138"/>
        <end position="154"/>
    </location>
</feature>
<evidence type="ECO:0000313" key="2">
    <source>
        <dbReference type="EMBL" id="CAG9540666.1"/>
    </source>
</evidence>
<dbReference type="AlphaFoldDB" id="A0A8J2MGW5"/>
<sequence>MEKMNETKLIIEKNAQQQGSLLDLQKVFKNYNVYRSLPSSTFQKEESTHAHILQAEKQPLISTERLRVSAVPQMNDISEHVILEKDVIQDSLPHTSSNFSQQHSPVEKKTSAVLSKQQNRRSSTRSNGKDSGRGSLTPPISSCRFQCFPNESTT</sequence>
<gene>
    <name evidence="2" type="ORF">CJOHNSTONI_LOCUS10157</name>
</gene>
<organism evidence="2 3">
    <name type="scientific">Cercopithifilaria johnstoni</name>
    <dbReference type="NCBI Taxonomy" id="2874296"/>
    <lineage>
        <taxon>Eukaryota</taxon>
        <taxon>Metazoa</taxon>
        <taxon>Ecdysozoa</taxon>
        <taxon>Nematoda</taxon>
        <taxon>Chromadorea</taxon>
        <taxon>Rhabditida</taxon>
        <taxon>Spirurina</taxon>
        <taxon>Spiruromorpha</taxon>
        <taxon>Filarioidea</taxon>
        <taxon>Onchocercidae</taxon>
        <taxon>Cercopithifilaria</taxon>
    </lineage>
</organism>
<protein>
    <submittedName>
        <fullName evidence="2">Uncharacterized protein</fullName>
    </submittedName>
</protein>
<proteinExistence type="predicted"/>
<dbReference type="EMBL" id="CAKAEH010001992">
    <property type="protein sequence ID" value="CAG9540666.1"/>
    <property type="molecule type" value="Genomic_DNA"/>
</dbReference>
<reference evidence="2" key="1">
    <citation type="submission" date="2021-09" db="EMBL/GenBank/DDBJ databases">
        <authorList>
            <consortium name="Pathogen Informatics"/>
        </authorList>
    </citation>
    <scope>NUCLEOTIDE SEQUENCE</scope>
</reference>
<feature type="region of interest" description="Disordered" evidence="1">
    <location>
        <begin position="93"/>
        <end position="154"/>
    </location>
</feature>